<name>A0A8S9GD43_BRACR</name>
<sequence>MWDIKQKDLEVKERLSKMKILESLIAKTEPLAEYEEALKKKLISGVKCHGVEHCVTGSSLTESTVEWSNQSLESSFSSIGV</sequence>
<comment type="caution">
    <text evidence="1">The sequence shown here is derived from an EMBL/GenBank/DDBJ whole genome shotgun (WGS) entry which is preliminary data.</text>
</comment>
<gene>
    <name evidence="1" type="ORF">F2Q68_00032829</name>
</gene>
<dbReference type="AlphaFoldDB" id="A0A8S9GD43"/>
<proteinExistence type="predicted"/>
<protein>
    <submittedName>
        <fullName evidence="1">Uncharacterized protein</fullName>
    </submittedName>
</protein>
<evidence type="ECO:0000313" key="2">
    <source>
        <dbReference type="Proteomes" id="UP000712281"/>
    </source>
</evidence>
<dbReference type="Proteomes" id="UP000712281">
    <property type="component" value="Unassembled WGS sequence"/>
</dbReference>
<dbReference type="EMBL" id="QGKW02002005">
    <property type="protein sequence ID" value="KAF2543923.1"/>
    <property type="molecule type" value="Genomic_DNA"/>
</dbReference>
<accession>A0A8S9GD43</accession>
<evidence type="ECO:0000313" key="1">
    <source>
        <dbReference type="EMBL" id="KAF2543923.1"/>
    </source>
</evidence>
<organism evidence="1 2">
    <name type="scientific">Brassica cretica</name>
    <name type="common">Mustard</name>
    <dbReference type="NCBI Taxonomy" id="69181"/>
    <lineage>
        <taxon>Eukaryota</taxon>
        <taxon>Viridiplantae</taxon>
        <taxon>Streptophyta</taxon>
        <taxon>Embryophyta</taxon>
        <taxon>Tracheophyta</taxon>
        <taxon>Spermatophyta</taxon>
        <taxon>Magnoliopsida</taxon>
        <taxon>eudicotyledons</taxon>
        <taxon>Gunneridae</taxon>
        <taxon>Pentapetalae</taxon>
        <taxon>rosids</taxon>
        <taxon>malvids</taxon>
        <taxon>Brassicales</taxon>
        <taxon>Brassicaceae</taxon>
        <taxon>Brassiceae</taxon>
        <taxon>Brassica</taxon>
    </lineage>
</organism>
<reference evidence="1" key="1">
    <citation type="submission" date="2019-12" db="EMBL/GenBank/DDBJ databases">
        <title>Genome sequencing and annotation of Brassica cretica.</title>
        <authorList>
            <person name="Studholme D.J."/>
            <person name="Sarris P.F."/>
        </authorList>
    </citation>
    <scope>NUCLEOTIDE SEQUENCE</scope>
    <source>
        <strain evidence="1">PFS-001/15</strain>
        <tissue evidence="1">Leaf</tissue>
    </source>
</reference>